<evidence type="ECO:0000256" key="4">
    <source>
        <dbReference type="ARBA" id="ARBA00023242"/>
    </source>
</evidence>
<organism evidence="6 7">
    <name type="scientific">Trypanosoma brucei brucei (strain 927/4 GUTat10.1)</name>
    <dbReference type="NCBI Taxonomy" id="185431"/>
    <lineage>
        <taxon>Eukaryota</taxon>
        <taxon>Discoba</taxon>
        <taxon>Euglenozoa</taxon>
        <taxon>Kinetoplastea</taxon>
        <taxon>Metakinetoplastina</taxon>
        <taxon>Trypanosomatida</taxon>
        <taxon>Trypanosomatidae</taxon>
        <taxon>Trypanosoma</taxon>
    </lineage>
</organism>
<gene>
    <name evidence="6" type="ORF">Tb11.01.1990</name>
</gene>
<dbReference type="InterPro" id="IPR031336">
    <property type="entry name" value="CDC73_C"/>
</dbReference>
<dbReference type="GO" id="GO:0005654">
    <property type="term" value="C:nucleoplasm"/>
    <property type="evidence" value="ECO:0000314"/>
    <property type="project" value="GeneDB"/>
</dbReference>
<dbReference type="Proteomes" id="UP000008524">
    <property type="component" value="Chromosome 11"/>
</dbReference>
<proteinExistence type="inferred from homology"/>
<comment type="subcellular location">
    <subcellularLocation>
        <location evidence="1">Nucleus</location>
    </subcellularLocation>
</comment>
<dbReference type="eggNOG" id="KOG3786">
    <property type="taxonomic scope" value="Eukaryota"/>
</dbReference>
<keyword evidence="7" id="KW-1185">Reference proteome</keyword>
<evidence type="ECO:0000256" key="3">
    <source>
        <dbReference type="ARBA" id="ARBA00023163"/>
    </source>
</evidence>
<feature type="domain" description="Cell division control protein 73 C-terminal" evidence="5">
    <location>
        <begin position="206"/>
        <end position="372"/>
    </location>
</feature>
<dbReference type="PANTHER" id="PTHR12466:SF8">
    <property type="entry name" value="PARAFIBROMIN"/>
    <property type="match status" value="1"/>
</dbReference>
<dbReference type="PANTHER" id="PTHR12466">
    <property type="entry name" value="CDC73 DOMAIN PROTEIN"/>
    <property type="match status" value="1"/>
</dbReference>
<dbReference type="InParanoid" id="Q383Q6"/>
<dbReference type="InterPro" id="IPR007852">
    <property type="entry name" value="Cdc73/Parafibromin"/>
</dbReference>
<dbReference type="OrthoDB" id="2186602at2759"/>
<keyword evidence="4" id="KW-0539">Nucleus</keyword>
<reference evidence="6 7" key="1">
    <citation type="journal article" date="2005" name="Science">
        <title>Comparative genomics of trypanosomatid parasitic protozoa.</title>
        <authorList>
            <person name="El-Sayed N.M."/>
            <person name="Myler P.J."/>
            <person name="Blandin G."/>
            <person name="Berriman M."/>
            <person name="Crabtree J."/>
            <person name="Aggarwal G."/>
            <person name="Caler E."/>
            <person name="Renauld H."/>
            <person name="Worthey E.A."/>
            <person name="Hertz-Fowler C."/>
            <person name="Ghedin E."/>
            <person name="Peacock C."/>
            <person name="Bartholomeu D.C."/>
            <person name="Haas B.J."/>
            <person name="Tran A.N."/>
            <person name="Wortman J.R."/>
            <person name="Alsmark U.C."/>
            <person name="Angiuoli S."/>
            <person name="Anupama A."/>
            <person name="Badger J."/>
            <person name="Bringaud F."/>
            <person name="Cadag E."/>
            <person name="Carlton J.M."/>
            <person name="Cerqueira G.C."/>
            <person name="Creasy T."/>
            <person name="Delcher A.L."/>
            <person name="Djikeng A."/>
            <person name="Embley T.M."/>
            <person name="Hauser C."/>
            <person name="Ivens A.C."/>
            <person name="Kummerfeld S.K."/>
            <person name="Pereira-Leal J.B."/>
            <person name="Nilsson D."/>
            <person name="Peterson J."/>
            <person name="Salzberg S.L."/>
            <person name="Shallom J."/>
            <person name="Silva J.C."/>
            <person name="Sundaram J."/>
            <person name="Westenberger S."/>
            <person name="White O."/>
            <person name="Melville S.E."/>
            <person name="Donelson J.E."/>
            <person name="Andersson B."/>
            <person name="Stuart K.D."/>
            <person name="Hall N."/>
        </authorList>
    </citation>
    <scope>NUCLEOTIDE SEQUENCE [LARGE SCALE GENOMIC DNA]</scope>
    <source>
        <strain evidence="6 7">927/4 GUTat10.1</strain>
    </source>
</reference>
<evidence type="ECO:0000313" key="7">
    <source>
        <dbReference type="Proteomes" id="UP000008524"/>
    </source>
</evidence>
<dbReference type="EMBL" id="CH464491">
    <property type="protein sequence ID" value="EAN79975.1"/>
    <property type="molecule type" value="Genomic_DNA"/>
</dbReference>
<evidence type="ECO:0000259" key="5">
    <source>
        <dbReference type="Pfam" id="PF05179"/>
    </source>
</evidence>
<accession>Q383Q6</accession>
<evidence type="ECO:0000256" key="1">
    <source>
        <dbReference type="ARBA" id="ARBA00004123"/>
    </source>
</evidence>
<dbReference type="STRING" id="185431.Q383Q6"/>
<dbReference type="KEGG" id="tbr:Tb11.01.1990"/>
<dbReference type="GeneID" id="3664227"/>
<dbReference type="RefSeq" id="XP_829087.1">
    <property type="nucleotide sequence ID" value="XM_823994.1"/>
</dbReference>
<dbReference type="Pfam" id="PF05179">
    <property type="entry name" value="CDC73_C"/>
    <property type="match status" value="1"/>
</dbReference>
<dbReference type="GO" id="GO:0032968">
    <property type="term" value="P:positive regulation of transcription elongation by RNA polymerase II"/>
    <property type="evidence" value="ECO:0000314"/>
    <property type="project" value="GeneDB"/>
</dbReference>
<evidence type="ECO:0000313" key="6">
    <source>
        <dbReference type="EMBL" id="EAN79975.1"/>
    </source>
</evidence>
<name>Q383Q6_TRYB2</name>
<dbReference type="InterPro" id="IPR038103">
    <property type="entry name" value="CDC73_C_sf"/>
</dbReference>
<dbReference type="GO" id="GO:0005634">
    <property type="term" value="C:nucleus"/>
    <property type="evidence" value="ECO:0000314"/>
    <property type="project" value="GeneDB"/>
</dbReference>
<evidence type="ECO:0000256" key="2">
    <source>
        <dbReference type="ARBA" id="ARBA00010427"/>
    </source>
</evidence>
<keyword evidence="3" id="KW-0804">Transcription</keyword>
<dbReference type="AlphaFoldDB" id="Q383Q6"/>
<sequence length="391" mass="43955">MFTRPLFNFSPRHLCLFLSAHSSPPSLREPMSLREDWGRLVDEVCNMDSTEPLPEEFVPSEFLPGGCELPADLLHYLRSGANAFEAETADLFQPQTSTEEGFHAAPIVSRYGTAGTLRNLVGDRGENPRLPRHEGPNFYEAYRAHAALNGEGGGRNNLTSSASAAAAAGSAGANNILRSIGNGIRINPGFMVPEYHSQRNRKLNFVPLILISPSVSSVLQVINIKDFLEDGVYVEPSSRFLNPVTGDMNVEDAPKHITVKPGSFLDADKYRVAYREFRVVNGPKQVKNWNHVCACIVDGNEWQFNRWFPDEVPSLCVSRLFQRVCGFLPYFEEDKPPKALQEWHVTPLKLTRRVVKSHTHIRQASAFWEHLYLFLDTHPLFKLFTVPPDQP</sequence>
<reference evidence="6 7" key="2">
    <citation type="journal article" date="2005" name="Science">
        <title>The genome of the African trypanosome Trypanosoma brucei.</title>
        <authorList>
            <person name="Berriman M."/>
            <person name="Ghedin E."/>
            <person name="Hertz-Fowler C."/>
            <person name="Blandin G."/>
            <person name="Renauld H."/>
            <person name="Bartholomeu D.C."/>
            <person name="Lennard N.J."/>
            <person name="Caler E."/>
            <person name="Hamlin N.E."/>
            <person name="Haas B."/>
            <person name="Bohme U."/>
            <person name="Hannick L."/>
            <person name="Aslett M.A."/>
            <person name="Shallom J."/>
            <person name="Marcello L."/>
            <person name="Hou L."/>
            <person name="Wickstead B."/>
            <person name="Alsmark U.C."/>
            <person name="Arrowsmith C."/>
            <person name="Atkin R.J."/>
            <person name="Barron A.J."/>
            <person name="Bringaud F."/>
            <person name="Brooks K."/>
            <person name="Carrington M."/>
            <person name="Cherevach I."/>
            <person name="Chillingworth T.J."/>
            <person name="Churcher C."/>
            <person name="Clark L.N."/>
            <person name="Corton C.H."/>
            <person name="Cronin A."/>
            <person name="Davies R.M."/>
            <person name="Doggett J."/>
            <person name="Djikeng A."/>
            <person name="Feldblyum T."/>
            <person name="Field M.C."/>
            <person name="Fraser A."/>
            <person name="Goodhead I."/>
            <person name="Hance Z."/>
            <person name="Harper D."/>
            <person name="Harris B.R."/>
            <person name="Hauser H."/>
            <person name="Hostetler J."/>
            <person name="Ivens A."/>
            <person name="Jagels K."/>
            <person name="Johnson D."/>
            <person name="Johnson J."/>
            <person name="Jones K."/>
            <person name="Kerhornou A.X."/>
            <person name="Koo H."/>
            <person name="Larke N."/>
            <person name="Landfear S."/>
            <person name="Larkin C."/>
            <person name="Leech V."/>
            <person name="Line A."/>
            <person name="Lord A."/>
            <person name="Macleod A."/>
            <person name="Mooney P.J."/>
            <person name="Moule S."/>
            <person name="Martin D.M."/>
            <person name="Morgan G.W."/>
            <person name="Mungall K."/>
            <person name="Norbertczak H."/>
            <person name="Ormond D."/>
            <person name="Pai G."/>
            <person name="Peacock C.S."/>
            <person name="Peterson J."/>
            <person name="Quail M.A."/>
            <person name="Rabbinowitsch E."/>
            <person name="Rajandream M.A."/>
            <person name="Reitter C."/>
            <person name="Salzberg S.L."/>
            <person name="Sanders M."/>
            <person name="Schobel S."/>
            <person name="Sharp S."/>
            <person name="Simmonds M."/>
            <person name="Simpson A.J."/>
            <person name="Tallon L."/>
            <person name="Turner C.M."/>
            <person name="Tait A."/>
            <person name="Tivey A.R."/>
            <person name="Van Aken S."/>
            <person name="Walker D."/>
            <person name="Wanless D."/>
            <person name="Wang S."/>
            <person name="White B."/>
            <person name="White O."/>
            <person name="Whitehead S."/>
            <person name="Woodward J."/>
            <person name="Wortman J."/>
            <person name="Adams M.D."/>
            <person name="Embley T.M."/>
            <person name="Gull K."/>
            <person name="Ullu E."/>
            <person name="Barry J.D."/>
            <person name="Fairlamb A.H."/>
            <person name="Opperdoes F."/>
            <person name="Barrell B.G."/>
            <person name="Donelson J.E."/>
            <person name="Hall N."/>
            <person name="Fraser C.M."/>
            <person name="Melville S.E."/>
            <person name="El-Sayed N.M."/>
        </authorList>
    </citation>
    <scope>NUCLEOTIDE SEQUENCE [LARGE SCALE GENOMIC DNA]</scope>
    <source>
        <strain evidence="6 7">927/4 GUTat10.1</strain>
    </source>
</reference>
<dbReference type="Gene3D" id="3.40.50.11990">
    <property type="entry name" value="RNA polymerase II accessory factor, Cdc73 C-terminal domain"/>
    <property type="match status" value="1"/>
</dbReference>
<dbReference type="GO" id="GO:0000993">
    <property type="term" value="F:RNA polymerase II complex binding"/>
    <property type="evidence" value="ECO:0000314"/>
    <property type="project" value="GeneDB"/>
</dbReference>
<dbReference type="GO" id="GO:0006368">
    <property type="term" value="P:transcription elongation by RNA polymerase II"/>
    <property type="evidence" value="ECO:0007669"/>
    <property type="project" value="InterPro"/>
</dbReference>
<dbReference type="GO" id="GO:0016593">
    <property type="term" value="C:Cdc73/Paf1 complex"/>
    <property type="evidence" value="ECO:0000314"/>
    <property type="project" value="GeneDB"/>
</dbReference>
<protein>
    <recommendedName>
        <fullName evidence="5">Cell division control protein 73 C-terminal domain-containing protein</fullName>
    </recommendedName>
</protein>
<comment type="similarity">
    <text evidence="2">Belongs to the CDC73 family.</text>
</comment>
<dbReference type="PaxDb" id="5691-EAN79975"/>